<gene>
    <name evidence="3" type="ORF">C798_00275</name>
</gene>
<evidence type="ECO:0000313" key="4">
    <source>
        <dbReference type="Proteomes" id="UP000501648"/>
    </source>
</evidence>
<accession>A0A6M3ZL85</accession>
<evidence type="ECO:0000313" key="3">
    <source>
        <dbReference type="EMBL" id="QJP98719.1"/>
    </source>
</evidence>
<keyword evidence="2" id="KW-1133">Transmembrane helix</keyword>
<protein>
    <submittedName>
        <fullName evidence="3">Uncharacterized protein</fullName>
    </submittedName>
</protein>
<feature type="compositionally biased region" description="Low complexity" evidence="1">
    <location>
        <begin position="68"/>
        <end position="92"/>
    </location>
</feature>
<reference evidence="3 4" key="1">
    <citation type="journal article" date="2012" name="J. Bacteriol.">
        <title>Genome sequence of the pathogenic Herbaspirillum seropedicae strain Os34, isolated from rice roots.</title>
        <authorList>
            <person name="Ye W."/>
            <person name="Ye S."/>
            <person name="Liu J."/>
            <person name="Chang S."/>
            <person name="Chen M."/>
            <person name="Zhu B."/>
            <person name="Guo L."/>
            <person name="An Q."/>
        </authorList>
    </citation>
    <scope>NUCLEOTIDE SEQUENCE [LARGE SCALE GENOMIC DNA]</scope>
    <source>
        <strain evidence="3 4">Os34</strain>
    </source>
</reference>
<name>A0A6M3ZL85_9BURK</name>
<organism evidence="3 4">
    <name type="scientific">Herbaspirillum rubrisubalbicans Os34</name>
    <dbReference type="NCBI Taxonomy" id="1235827"/>
    <lineage>
        <taxon>Bacteria</taxon>
        <taxon>Pseudomonadati</taxon>
        <taxon>Pseudomonadota</taxon>
        <taxon>Betaproteobacteria</taxon>
        <taxon>Burkholderiales</taxon>
        <taxon>Oxalobacteraceae</taxon>
        <taxon>Herbaspirillum</taxon>
    </lineage>
</organism>
<dbReference type="Gene3D" id="3.30.1150.10">
    <property type="match status" value="1"/>
</dbReference>
<feature type="region of interest" description="Disordered" evidence="1">
    <location>
        <begin position="65"/>
        <end position="103"/>
    </location>
</feature>
<dbReference type="EMBL" id="CP008956">
    <property type="protein sequence ID" value="QJP98719.1"/>
    <property type="molecule type" value="Genomic_DNA"/>
</dbReference>
<dbReference type="AlphaFoldDB" id="A0A6M3ZL85"/>
<dbReference type="Pfam" id="PF13103">
    <property type="entry name" value="TonB_2"/>
    <property type="match status" value="1"/>
</dbReference>
<dbReference type="SUPFAM" id="SSF74653">
    <property type="entry name" value="TolA/TonB C-terminal domain"/>
    <property type="match status" value="1"/>
</dbReference>
<feature type="transmembrane region" description="Helical" evidence="2">
    <location>
        <begin position="325"/>
        <end position="343"/>
    </location>
</feature>
<proteinExistence type="predicted"/>
<dbReference type="RefSeq" id="WP_017452697.1">
    <property type="nucleotide sequence ID" value="NZ_CP008956.1"/>
</dbReference>
<evidence type="ECO:0000256" key="2">
    <source>
        <dbReference type="SAM" id="Phobius"/>
    </source>
</evidence>
<keyword evidence="2" id="KW-0812">Transmembrane</keyword>
<evidence type="ECO:0000256" key="1">
    <source>
        <dbReference type="SAM" id="MobiDB-lite"/>
    </source>
</evidence>
<keyword evidence="2" id="KW-0472">Membrane</keyword>
<sequence>MSSQVPACLAHLGLDTDADERAVRKAYAGQVKQLDQHQQLEQFQALREAYEAALHWCRSPRAADDQADTAAIDGQPESSASDADAPDTKPATKPAPQPTPPKSYAQRHARLLVPKHVPVYTAVVVASWQEEARTRWSILHERIRRFAASPEGNILGNWRQMLASVLEQEAWQDLRARPWLEQQIADLLAAGWRPGHQYLYEAAVTLFHWNLDVTRLRALGEAGQLLGRALDQQQHFLQLADDQRRTMLYAIARLRNPDLPEQYEIKYMWSDLQLLMARYPQWMHVVGSVVNFERWRQSDMQPQPKADVQPSVEHPIERYRRLDSWLGFLIAVFLLLAVLPTILRQCASTNEPAIREQRPKMDRLSMRELETKGRQILWEASHPQQARPEVSSLDELRAQTLILPHIAYTPPAETGNRQVRYLLTLSAGRLQKVELIESSGLPAFDQAVRRAIGQVPSYPPELPPSIALAFNTDALKRAPAAAH</sequence>
<dbReference type="Proteomes" id="UP000501648">
    <property type="component" value="Chromosome"/>
</dbReference>